<dbReference type="InterPro" id="IPR051684">
    <property type="entry name" value="Electron_Trans/Redox"/>
</dbReference>
<protein>
    <submittedName>
        <fullName evidence="9">4Fe-4S binding domain-containing protein</fullName>
    </submittedName>
</protein>
<feature type="domain" description="4Fe-4S ferredoxin-type" evidence="8">
    <location>
        <begin position="205"/>
        <end position="235"/>
    </location>
</feature>
<keyword evidence="5" id="KW-0408">Iron</keyword>
<accession>A0A1G6BT18</accession>
<evidence type="ECO:0000256" key="3">
    <source>
        <dbReference type="ARBA" id="ARBA00022723"/>
    </source>
</evidence>
<dbReference type="OrthoDB" id="9806398at2"/>
<dbReference type="EMBL" id="FMXR01000012">
    <property type="protein sequence ID" value="SDB23773.1"/>
    <property type="molecule type" value="Genomic_DNA"/>
</dbReference>
<dbReference type="PROSITE" id="PS51379">
    <property type="entry name" value="4FE4S_FER_2"/>
    <property type="match status" value="1"/>
</dbReference>
<evidence type="ECO:0000313" key="9">
    <source>
        <dbReference type="EMBL" id="SDB23773.1"/>
    </source>
</evidence>
<keyword evidence="7" id="KW-0472">Membrane</keyword>
<evidence type="ECO:0000256" key="5">
    <source>
        <dbReference type="ARBA" id="ARBA00023004"/>
    </source>
</evidence>
<dbReference type="Pfam" id="PF12801">
    <property type="entry name" value="Fer4_5"/>
    <property type="match status" value="2"/>
</dbReference>
<keyword evidence="4" id="KW-0249">Electron transport</keyword>
<keyword evidence="10" id="KW-1185">Reference proteome</keyword>
<dbReference type="PROSITE" id="PS00198">
    <property type="entry name" value="4FE4S_FER_1"/>
    <property type="match status" value="1"/>
</dbReference>
<dbReference type="InterPro" id="IPR017900">
    <property type="entry name" value="4Fe4S_Fe_S_CS"/>
</dbReference>
<feature type="transmembrane region" description="Helical" evidence="7">
    <location>
        <begin position="271"/>
        <end position="290"/>
    </location>
</feature>
<sequence>MEIKKNKKIRLAISIIIRAVFFFLFPAIFSTAFSGIKYLCTTIISREPFEMNGFLITLIAILLFTIFFGRYFCGYGCVFGTYGDVLYQIASWVRTAFRKKMGKPKTLPKLSPTLGKIFSYGKYAVLLVVVLICLLSDKASQIGTISPWTPFSRLQALQAPAKGSGLAIIFLILISIGMLLVPRFFCRFLCPLGAIFSLLPVLPFSVVTRKKEDCVRGCNLCERGCPADLQLADTQTEERQSMGECFNCSKCAYSCPKSNASAKTMPGGKIGFVWIIVKGAILFAICFYLTKMM</sequence>
<dbReference type="GO" id="GO:0051539">
    <property type="term" value="F:4 iron, 4 sulfur cluster binding"/>
    <property type="evidence" value="ECO:0007669"/>
    <property type="project" value="UniProtKB-KW"/>
</dbReference>
<dbReference type="STRING" id="1732.SAMN02910417_01782"/>
<dbReference type="AlphaFoldDB" id="A0A1G6BT18"/>
<evidence type="ECO:0000259" key="8">
    <source>
        <dbReference type="PROSITE" id="PS51379"/>
    </source>
</evidence>
<keyword evidence="7" id="KW-1133">Transmembrane helix</keyword>
<keyword evidence="6" id="KW-0411">Iron-sulfur</keyword>
<feature type="transmembrane region" description="Helical" evidence="7">
    <location>
        <begin position="123"/>
        <end position="143"/>
    </location>
</feature>
<dbReference type="GO" id="GO:0046872">
    <property type="term" value="F:metal ion binding"/>
    <property type="evidence" value="ECO:0007669"/>
    <property type="project" value="UniProtKB-KW"/>
</dbReference>
<dbReference type="GO" id="GO:0005886">
    <property type="term" value="C:plasma membrane"/>
    <property type="evidence" value="ECO:0007669"/>
    <property type="project" value="TreeGrafter"/>
</dbReference>
<dbReference type="Proteomes" id="UP000199228">
    <property type="component" value="Unassembled WGS sequence"/>
</dbReference>
<proteinExistence type="predicted"/>
<dbReference type="PANTHER" id="PTHR30176">
    <property type="entry name" value="FERREDOXIN-TYPE PROTEIN NAPH"/>
    <property type="match status" value="1"/>
</dbReference>
<feature type="transmembrane region" description="Helical" evidence="7">
    <location>
        <begin position="53"/>
        <end position="73"/>
    </location>
</feature>
<feature type="transmembrane region" description="Helical" evidence="7">
    <location>
        <begin position="163"/>
        <end position="181"/>
    </location>
</feature>
<keyword evidence="2" id="KW-0004">4Fe-4S</keyword>
<dbReference type="PANTHER" id="PTHR30176:SF3">
    <property type="entry name" value="FERREDOXIN-TYPE PROTEIN NAPH"/>
    <property type="match status" value="1"/>
</dbReference>
<keyword evidence="3" id="KW-0479">Metal-binding</keyword>
<feature type="transmembrane region" description="Helical" evidence="7">
    <location>
        <begin position="12"/>
        <end position="33"/>
    </location>
</feature>
<dbReference type="SUPFAM" id="SSF54862">
    <property type="entry name" value="4Fe-4S ferredoxins"/>
    <property type="match status" value="1"/>
</dbReference>
<dbReference type="InterPro" id="IPR017896">
    <property type="entry name" value="4Fe4S_Fe-S-bd"/>
</dbReference>
<keyword evidence="1" id="KW-0813">Transport</keyword>
<reference evidence="9 10" key="1">
    <citation type="submission" date="2016-10" db="EMBL/GenBank/DDBJ databases">
        <authorList>
            <person name="de Groot N.N."/>
        </authorList>
    </citation>
    <scope>NUCLEOTIDE SEQUENCE [LARGE SCALE GENOMIC DNA]</scope>
    <source>
        <strain evidence="9 10">DSM 3217</strain>
    </source>
</reference>
<evidence type="ECO:0000256" key="2">
    <source>
        <dbReference type="ARBA" id="ARBA00022485"/>
    </source>
</evidence>
<organism evidence="9 10">
    <name type="scientific">Eubacterium oxidoreducens</name>
    <dbReference type="NCBI Taxonomy" id="1732"/>
    <lineage>
        <taxon>Bacteria</taxon>
        <taxon>Bacillati</taxon>
        <taxon>Bacillota</taxon>
        <taxon>Clostridia</taxon>
        <taxon>Eubacteriales</taxon>
        <taxon>Eubacteriaceae</taxon>
        <taxon>Eubacterium</taxon>
    </lineage>
</organism>
<dbReference type="RefSeq" id="WP_090174012.1">
    <property type="nucleotide sequence ID" value="NZ_FMXR01000012.1"/>
</dbReference>
<gene>
    <name evidence="9" type="ORF">SAMN02910417_01782</name>
</gene>
<evidence type="ECO:0000256" key="1">
    <source>
        <dbReference type="ARBA" id="ARBA00022448"/>
    </source>
</evidence>
<evidence type="ECO:0000256" key="4">
    <source>
        <dbReference type="ARBA" id="ARBA00022982"/>
    </source>
</evidence>
<keyword evidence="7" id="KW-0812">Transmembrane</keyword>
<evidence type="ECO:0000256" key="7">
    <source>
        <dbReference type="SAM" id="Phobius"/>
    </source>
</evidence>
<evidence type="ECO:0000256" key="6">
    <source>
        <dbReference type="ARBA" id="ARBA00023014"/>
    </source>
</evidence>
<evidence type="ECO:0000313" key="10">
    <source>
        <dbReference type="Proteomes" id="UP000199228"/>
    </source>
</evidence>
<name>A0A1G6BT18_EUBOX</name>